<reference evidence="2" key="5">
    <citation type="submission" date="2025-09" db="UniProtKB">
        <authorList>
            <consortium name="Ensembl"/>
        </authorList>
    </citation>
    <scope>IDENTIFICATION</scope>
</reference>
<dbReference type="InterPro" id="IPR033393">
    <property type="entry name" value="NRBF2_MIT"/>
</dbReference>
<dbReference type="OMA" id="CHGKAAG"/>
<dbReference type="Ensembl" id="ENSRFET00010027958.1">
    <property type="protein sequence ID" value="ENSRFEP00010025726.1"/>
    <property type="gene ID" value="ENSRFEG00010017105.1"/>
</dbReference>
<evidence type="ECO:0000259" key="1">
    <source>
        <dbReference type="Pfam" id="PF17169"/>
    </source>
</evidence>
<dbReference type="SUPFAM" id="SSF140361">
    <property type="entry name" value="MIT domain-like"/>
    <property type="match status" value="1"/>
</dbReference>
<dbReference type="Proteomes" id="UP000472240">
    <property type="component" value="Chromosome 19"/>
</dbReference>
<dbReference type="PANTHER" id="PTHR14964:SF2">
    <property type="entry name" value="NUCLEAR RECEPTOR-BINDING FACTOR 2"/>
    <property type="match status" value="1"/>
</dbReference>
<dbReference type="InterPro" id="IPR039679">
    <property type="entry name" value="NRBF2"/>
</dbReference>
<keyword evidence="3" id="KW-1185">Reference proteome</keyword>
<name>A0A671FJE8_RHIFE</name>
<feature type="domain" description="Nuclear receptor-binding factor 2 MIT" evidence="1">
    <location>
        <begin position="7"/>
        <end position="44"/>
    </location>
</feature>
<evidence type="ECO:0000313" key="3">
    <source>
        <dbReference type="Proteomes" id="UP000472240"/>
    </source>
</evidence>
<dbReference type="Pfam" id="PF17169">
    <property type="entry name" value="NRBF2_MIT"/>
    <property type="match status" value="1"/>
</dbReference>
<proteinExistence type="predicted"/>
<reference evidence="3" key="3">
    <citation type="submission" date="2018-12" db="EMBL/GenBank/DDBJ databases">
        <title>G10K-VGP greater horseshoe bat female genome, primary haplotype.</title>
        <authorList>
            <person name="Teeling E."/>
            <person name="Myers G."/>
            <person name="Vernes S."/>
            <person name="Pippel M."/>
            <person name="Winkler S."/>
            <person name="Fedrigo O."/>
            <person name="Rhie A."/>
            <person name="Koren S."/>
            <person name="Phillippy A."/>
            <person name="Lewin H."/>
            <person name="Damas J."/>
            <person name="Howe K."/>
            <person name="Mountcastle J."/>
            <person name="Jarvis E.D."/>
        </authorList>
    </citation>
    <scope>NUCLEOTIDE SEQUENCE [LARGE SCALE GENOMIC DNA]</scope>
</reference>
<protein>
    <recommendedName>
        <fullName evidence="1">Nuclear receptor-binding factor 2 MIT domain-containing protein</fullName>
    </recommendedName>
</protein>
<dbReference type="InParanoid" id="A0A671FJE8"/>
<accession>A0A671FJE8</accession>
<dbReference type="PANTHER" id="PTHR14964">
    <property type="entry name" value="NUCLEAR RECEPTOR BINDING FACTOR 2"/>
    <property type="match status" value="1"/>
</dbReference>
<dbReference type="Gene3D" id="1.20.58.80">
    <property type="entry name" value="Phosphotransferase system, lactose/cellobiose-type IIA subunit"/>
    <property type="match status" value="1"/>
</dbReference>
<evidence type="ECO:0000313" key="2">
    <source>
        <dbReference type="Ensembl" id="ENSRFEP00010025726.1"/>
    </source>
</evidence>
<sequence>MEVMKGPLAHQQSRREDRLLAVGIYKEAISCHKKAAEYLSETTKRPSRKGAGCRC</sequence>
<dbReference type="AlphaFoldDB" id="A0A671FJE8"/>
<dbReference type="GO" id="GO:0006914">
    <property type="term" value="P:autophagy"/>
    <property type="evidence" value="ECO:0007669"/>
    <property type="project" value="InterPro"/>
</dbReference>
<reference evidence="2" key="4">
    <citation type="submission" date="2025-08" db="UniProtKB">
        <authorList>
            <consortium name="Ensembl"/>
        </authorList>
    </citation>
    <scope>IDENTIFICATION</scope>
</reference>
<reference evidence="2 3" key="1">
    <citation type="journal article" date="2015" name="Annu Rev Anim Biosci">
        <title>The Genome 10K Project: a way forward.</title>
        <authorList>
            <person name="Koepfli K.P."/>
            <person name="Paten B."/>
            <person name="O'Brien S.J."/>
            <person name="Koepfli K.P."/>
            <person name="Paten B."/>
            <person name="Antunes A."/>
            <person name="Belov K."/>
            <person name="Bustamante C."/>
            <person name="Castoe T.A."/>
            <person name="Clawson H."/>
            <person name="Crawford A.J."/>
            <person name="Diekhans M."/>
            <person name="Distel D."/>
            <person name="Durbin R."/>
            <person name="Earl D."/>
            <person name="Fujita M.K."/>
            <person name="Gamble T."/>
            <person name="Georges A."/>
            <person name="Gemmell N."/>
            <person name="Gilbert M.T."/>
            <person name="Graves J.M."/>
            <person name="Green R.E."/>
            <person name="Hickey G."/>
            <person name="Jarvis E.D."/>
            <person name="Johnson W."/>
            <person name="Komissarov A."/>
            <person name="Korf I."/>
            <person name="Kuhn R."/>
            <person name="Larkin D.M."/>
            <person name="Lewin H."/>
            <person name="Lopez J.V."/>
            <person name="Ma J."/>
            <person name="Marques-Bonet T."/>
            <person name="Miller W."/>
            <person name="Murphy R."/>
            <person name="Pevzner P."/>
            <person name="Shapiro B."/>
            <person name="Steiner C."/>
            <person name="Tamazian G."/>
            <person name="Venkatesh B."/>
            <person name="Wang J."/>
            <person name="Wayne R."/>
            <person name="Wiley E."/>
            <person name="Yang H."/>
            <person name="Zhang G."/>
            <person name="Haussler D."/>
            <person name="Ryder O."/>
            <person name="O'Brien S.J."/>
        </authorList>
    </citation>
    <scope>NUCLEOTIDE SEQUENCE</scope>
</reference>
<organism evidence="2 3">
    <name type="scientific">Rhinolophus ferrumequinum</name>
    <name type="common">Greater horseshoe bat</name>
    <dbReference type="NCBI Taxonomy" id="59479"/>
    <lineage>
        <taxon>Eukaryota</taxon>
        <taxon>Metazoa</taxon>
        <taxon>Chordata</taxon>
        <taxon>Craniata</taxon>
        <taxon>Vertebrata</taxon>
        <taxon>Euteleostomi</taxon>
        <taxon>Mammalia</taxon>
        <taxon>Eutheria</taxon>
        <taxon>Laurasiatheria</taxon>
        <taxon>Chiroptera</taxon>
        <taxon>Yinpterochiroptera</taxon>
        <taxon>Rhinolophoidea</taxon>
        <taxon>Rhinolophidae</taxon>
        <taxon>Rhinolophinae</taxon>
        <taxon>Rhinolophus</taxon>
    </lineage>
</organism>
<reference evidence="2 3" key="2">
    <citation type="journal article" date="2018" name="Annu Rev Anim Biosci">
        <title>Bat Biology, Genomes, and the Bat1K Project: To Generate Chromosome-Level Genomes for All Living Bat Species.</title>
        <authorList>
            <person name="Teeling E.C."/>
            <person name="Vernes S.C."/>
            <person name="Davalos L.M."/>
            <person name="Ray D.A."/>
            <person name="Gilbert M.T.P."/>
            <person name="Myers E."/>
        </authorList>
    </citation>
    <scope>NUCLEOTIDE SEQUENCE</scope>
</reference>
<dbReference type="GeneTree" id="ENSGT01140000285883"/>